<keyword evidence="3" id="KW-1185">Reference proteome</keyword>
<gene>
    <name evidence="2" type="ORF">F4561_001164</name>
</gene>
<dbReference type="Gene3D" id="3.30.70.100">
    <property type="match status" value="1"/>
</dbReference>
<comment type="caution">
    <text evidence="2">The sequence shown here is derived from an EMBL/GenBank/DDBJ whole genome shotgun (WGS) entry which is preliminary data.</text>
</comment>
<dbReference type="InterPro" id="IPR011008">
    <property type="entry name" value="Dimeric_a/b-barrel"/>
</dbReference>
<dbReference type="EMBL" id="JACHJT010000001">
    <property type="protein sequence ID" value="MBB4930344.1"/>
    <property type="molecule type" value="Genomic_DNA"/>
</dbReference>
<reference evidence="2 3" key="1">
    <citation type="submission" date="2020-08" db="EMBL/GenBank/DDBJ databases">
        <title>Sequencing the genomes of 1000 actinobacteria strains.</title>
        <authorList>
            <person name="Klenk H.-P."/>
        </authorList>
    </citation>
    <scope>NUCLEOTIDE SEQUENCE [LARGE SCALE GENOMIC DNA]</scope>
    <source>
        <strain evidence="2 3">DSM 102030</strain>
    </source>
</reference>
<organism evidence="2 3">
    <name type="scientific">Lipingzhangella halophila</name>
    <dbReference type="NCBI Taxonomy" id="1783352"/>
    <lineage>
        <taxon>Bacteria</taxon>
        <taxon>Bacillati</taxon>
        <taxon>Actinomycetota</taxon>
        <taxon>Actinomycetes</taxon>
        <taxon>Streptosporangiales</taxon>
        <taxon>Nocardiopsidaceae</taxon>
        <taxon>Lipingzhangella</taxon>
    </lineage>
</organism>
<dbReference type="AlphaFoldDB" id="A0A7W7W229"/>
<feature type="domain" description="ABM" evidence="1">
    <location>
        <begin position="2"/>
        <end position="56"/>
    </location>
</feature>
<sequence length="97" mass="10550">MIVIARFTVSLEDADDFVARAAGAVEALGSRPGFRDSWIGRAADDPTLWTVVTEWDGPGYYRRALSDFEVRMAAVPLLSLAHDEPTAFEVVSGHEPG</sequence>
<protein>
    <recommendedName>
        <fullName evidence="1">ABM domain-containing protein</fullName>
    </recommendedName>
</protein>
<dbReference type="RefSeq" id="WP_184575475.1">
    <property type="nucleotide sequence ID" value="NZ_JACHJT010000001.1"/>
</dbReference>
<proteinExistence type="predicted"/>
<name>A0A7W7W229_9ACTN</name>
<dbReference type="Pfam" id="PF03992">
    <property type="entry name" value="ABM"/>
    <property type="match status" value="1"/>
</dbReference>
<dbReference type="Proteomes" id="UP000523007">
    <property type="component" value="Unassembled WGS sequence"/>
</dbReference>
<evidence type="ECO:0000313" key="2">
    <source>
        <dbReference type="EMBL" id="MBB4930344.1"/>
    </source>
</evidence>
<dbReference type="InterPro" id="IPR007138">
    <property type="entry name" value="ABM_dom"/>
</dbReference>
<evidence type="ECO:0000313" key="3">
    <source>
        <dbReference type="Proteomes" id="UP000523007"/>
    </source>
</evidence>
<accession>A0A7W7W229</accession>
<dbReference type="SUPFAM" id="SSF54909">
    <property type="entry name" value="Dimeric alpha+beta barrel"/>
    <property type="match status" value="1"/>
</dbReference>
<evidence type="ECO:0000259" key="1">
    <source>
        <dbReference type="Pfam" id="PF03992"/>
    </source>
</evidence>